<evidence type="ECO:0000313" key="11">
    <source>
        <dbReference type="Proteomes" id="UP000612362"/>
    </source>
</evidence>
<keyword evidence="9" id="KW-0482">Metalloprotease</keyword>
<evidence type="ECO:0000313" key="10">
    <source>
        <dbReference type="EMBL" id="GHO45647.1"/>
    </source>
</evidence>
<evidence type="ECO:0000256" key="6">
    <source>
        <dbReference type="ARBA" id="ARBA00022670"/>
    </source>
</evidence>
<evidence type="ECO:0000256" key="2">
    <source>
        <dbReference type="ARBA" id="ARBA00001946"/>
    </source>
</evidence>
<dbReference type="PANTHER" id="PTHR34448">
    <property type="entry name" value="AMINOPEPTIDASE"/>
    <property type="match status" value="1"/>
</dbReference>
<dbReference type="GO" id="GO:0008237">
    <property type="term" value="F:metallopeptidase activity"/>
    <property type="evidence" value="ECO:0007669"/>
    <property type="project" value="UniProtKB-KW"/>
</dbReference>
<name>A0A8J3HWZ8_9CHLR</name>
<comment type="caution">
    <text evidence="10">The sequence shown here is derived from an EMBL/GenBank/DDBJ whole genome shotgun (WGS) entry which is preliminary data.</text>
</comment>
<organism evidence="10 11">
    <name type="scientific">Ktedonospora formicarum</name>
    <dbReference type="NCBI Taxonomy" id="2778364"/>
    <lineage>
        <taxon>Bacteria</taxon>
        <taxon>Bacillati</taxon>
        <taxon>Chloroflexota</taxon>
        <taxon>Ktedonobacteria</taxon>
        <taxon>Ktedonobacterales</taxon>
        <taxon>Ktedonobacteraceae</taxon>
        <taxon>Ktedonospora</taxon>
    </lineage>
</organism>
<comment type="cofactor">
    <cofactor evidence="3">
        <name>Zn(2+)</name>
        <dbReference type="ChEBI" id="CHEBI:29105"/>
    </cofactor>
</comment>
<dbReference type="InterPro" id="IPR000787">
    <property type="entry name" value="Peptidase_M29"/>
</dbReference>
<dbReference type="Proteomes" id="UP000612362">
    <property type="component" value="Unassembled WGS sequence"/>
</dbReference>
<dbReference type="InterPro" id="IPR052170">
    <property type="entry name" value="M29_Exopeptidase"/>
</dbReference>
<evidence type="ECO:0000256" key="3">
    <source>
        <dbReference type="ARBA" id="ARBA00001947"/>
    </source>
</evidence>
<keyword evidence="8" id="KW-0378">Hydrolase</keyword>
<evidence type="ECO:0000256" key="1">
    <source>
        <dbReference type="ARBA" id="ARBA00001941"/>
    </source>
</evidence>
<dbReference type="PANTHER" id="PTHR34448:SF1">
    <property type="entry name" value="BLL6088 PROTEIN"/>
    <property type="match status" value="1"/>
</dbReference>
<comment type="cofactor">
    <cofactor evidence="1">
        <name>Co(2+)</name>
        <dbReference type="ChEBI" id="CHEBI:48828"/>
    </cofactor>
</comment>
<keyword evidence="5 10" id="KW-0031">Aminopeptidase</keyword>
<dbReference type="AlphaFoldDB" id="A0A8J3HWZ8"/>
<reference evidence="10" key="1">
    <citation type="submission" date="2020-10" db="EMBL/GenBank/DDBJ databases">
        <title>Taxonomic study of unclassified bacteria belonging to the class Ktedonobacteria.</title>
        <authorList>
            <person name="Yabe S."/>
            <person name="Wang C.M."/>
            <person name="Zheng Y."/>
            <person name="Sakai Y."/>
            <person name="Cavaletti L."/>
            <person name="Monciardini P."/>
            <person name="Donadio S."/>
        </authorList>
    </citation>
    <scope>NUCLEOTIDE SEQUENCE</scope>
    <source>
        <strain evidence="10">SOSP1-1</strain>
    </source>
</reference>
<sequence>MRDIRIERWAKTLVQYSLYIKPGDVVAIHSTLEAKPLISAVYEEILRAGAHPIPLIQLEELDEILLREANDEQLTWLSPLNVTLAEKATARLTIKSSSNTKSMSNIDPARLAKRHQVGRQLTGTFRQREQAGDFRWCLTLYPTLAYAQDTNMSLREFEEFVFDVCMLNDSDPAARWKELSVQQQRQVDWLKGHKKVHILGKGTDLTLSIEDRIFINSDGKRNFPSGEFFTSPVENSANGVIQYDIPSTYAGRPVDGIRLVFKDGKVIEATAREGQDILENMLNLDEGARYLGEFAFGNNPRVTRGTRNILFDEKMGGTVHLALGSCYPETGGLNKSSLHWDMVCDLRQQGEVWVDDTLFLKDGKLLIS</sequence>
<dbReference type="Gene3D" id="3.40.1830.10">
    <property type="entry name" value="Thermophilic metalloprotease (M29)"/>
    <property type="match status" value="1"/>
</dbReference>
<evidence type="ECO:0000256" key="9">
    <source>
        <dbReference type="ARBA" id="ARBA00023049"/>
    </source>
</evidence>
<proteinExistence type="inferred from homology"/>
<dbReference type="GO" id="GO:0046872">
    <property type="term" value="F:metal ion binding"/>
    <property type="evidence" value="ECO:0007669"/>
    <property type="project" value="UniProtKB-KW"/>
</dbReference>
<dbReference type="EMBL" id="BNJF01000001">
    <property type="protein sequence ID" value="GHO45647.1"/>
    <property type="molecule type" value="Genomic_DNA"/>
</dbReference>
<dbReference type="InterPro" id="IPR035097">
    <property type="entry name" value="M29_N-terminal"/>
</dbReference>
<dbReference type="GO" id="GO:0006508">
    <property type="term" value="P:proteolysis"/>
    <property type="evidence" value="ECO:0007669"/>
    <property type="project" value="UniProtKB-KW"/>
</dbReference>
<accession>A0A8J3HWZ8</accession>
<dbReference type="SUPFAM" id="SSF144052">
    <property type="entry name" value="Thermophilic metalloprotease-like"/>
    <property type="match status" value="1"/>
</dbReference>
<evidence type="ECO:0000256" key="8">
    <source>
        <dbReference type="ARBA" id="ARBA00022801"/>
    </source>
</evidence>
<keyword evidence="6" id="KW-0645">Protease</keyword>
<keyword evidence="7" id="KW-0479">Metal-binding</keyword>
<evidence type="ECO:0000256" key="4">
    <source>
        <dbReference type="ARBA" id="ARBA00008236"/>
    </source>
</evidence>
<dbReference type="GO" id="GO:0004177">
    <property type="term" value="F:aminopeptidase activity"/>
    <property type="evidence" value="ECO:0007669"/>
    <property type="project" value="UniProtKB-KW"/>
</dbReference>
<comment type="cofactor">
    <cofactor evidence="2">
        <name>Mg(2+)</name>
        <dbReference type="ChEBI" id="CHEBI:18420"/>
    </cofactor>
</comment>
<dbReference type="PRINTS" id="PR00919">
    <property type="entry name" value="THERMOPTASE"/>
</dbReference>
<evidence type="ECO:0000256" key="7">
    <source>
        <dbReference type="ARBA" id="ARBA00022723"/>
    </source>
</evidence>
<keyword evidence="11" id="KW-1185">Reference proteome</keyword>
<evidence type="ECO:0000256" key="5">
    <source>
        <dbReference type="ARBA" id="ARBA00022438"/>
    </source>
</evidence>
<comment type="similarity">
    <text evidence="4">Belongs to the peptidase M29 family.</text>
</comment>
<dbReference type="Pfam" id="PF02073">
    <property type="entry name" value="Peptidase_M29"/>
    <property type="match status" value="1"/>
</dbReference>
<protein>
    <submittedName>
        <fullName evidence="10">Aminopeptidase</fullName>
    </submittedName>
</protein>
<dbReference type="RefSeq" id="WP_220194958.1">
    <property type="nucleotide sequence ID" value="NZ_BNJF01000001.1"/>
</dbReference>
<gene>
    <name evidence="10" type="ORF">KSX_38100</name>
</gene>